<dbReference type="GO" id="GO:0006635">
    <property type="term" value="P:fatty acid beta-oxidation"/>
    <property type="evidence" value="ECO:0007669"/>
    <property type="project" value="UniProtKB-UniPathway"/>
</dbReference>
<evidence type="ECO:0000256" key="3">
    <source>
        <dbReference type="ARBA" id="ARBA00008750"/>
    </source>
</evidence>
<evidence type="ECO:0000313" key="18">
    <source>
        <dbReference type="Proteomes" id="UP000184221"/>
    </source>
</evidence>
<accession>A0A1M5NXL7</accession>
<evidence type="ECO:0000256" key="12">
    <source>
        <dbReference type="ARBA" id="ARBA00023239"/>
    </source>
</evidence>
<organism evidence="17 18">
    <name type="scientific">Marivita hallyeonensis</name>
    <dbReference type="NCBI Taxonomy" id="996342"/>
    <lineage>
        <taxon>Bacteria</taxon>
        <taxon>Pseudomonadati</taxon>
        <taxon>Pseudomonadota</taxon>
        <taxon>Alphaproteobacteria</taxon>
        <taxon>Rhodobacterales</taxon>
        <taxon>Roseobacteraceae</taxon>
        <taxon>Marivita</taxon>
    </lineage>
</organism>
<evidence type="ECO:0000256" key="1">
    <source>
        <dbReference type="ARBA" id="ARBA00004275"/>
    </source>
</evidence>
<dbReference type="PROSITE" id="PS00166">
    <property type="entry name" value="ENOYL_COA_HYDRATASE"/>
    <property type="match status" value="1"/>
</dbReference>
<keyword evidence="11" id="KW-0413">Isomerase</keyword>
<comment type="similarity">
    <text evidence="3">In the N-terminal section; belongs to the enoyl-CoA hydratase/isomerase family.</text>
</comment>
<evidence type="ECO:0000256" key="8">
    <source>
        <dbReference type="ARBA" id="ARBA00023027"/>
    </source>
</evidence>
<protein>
    <submittedName>
        <fullName evidence="17">3-hydroxyacyl-CoA dehydrogenase</fullName>
    </submittedName>
</protein>
<keyword evidence="13" id="KW-0511">Multifunctional enzyme</keyword>
<comment type="similarity">
    <text evidence="14">Belongs to the enoyl-CoA hydratase/isomerase family.</text>
</comment>
<dbReference type="STRING" id="996342.SAMN05443551_1083"/>
<keyword evidence="10" id="KW-0576">Peroxisome</keyword>
<evidence type="ECO:0000256" key="14">
    <source>
        <dbReference type="RuleBase" id="RU003707"/>
    </source>
</evidence>
<name>A0A1M5NXL7_9RHOB</name>
<proteinExistence type="inferred from homology"/>
<comment type="subcellular location">
    <subcellularLocation>
        <location evidence="1">Peroxisome</location>
    </subcellularLocation>
</comment>
<dbReference type="PANTHER" id="PTHR23309">
    <property type="entry name" value="3-HYDROXYACYL-COA DEHYROGENASE"/>
    <property type="match status" value="1"/>
</dbReference>
<dbReference type="GO" id="GO:0004300">
    <property type="term" value="F:enoyl-CoA hydratase activity"/>
    <property type="evidence" value="ECO:0007669"/>
    <property type="project" value="UniProtKB-ARBA"/>
</dbReference>
<keyword evidence="12" id="KW-0456">Lyase</keyword>
<dbReference type="RefSeq" id="WP_072776425.1">
    <property type="nucleotide sequence ID" value="NZ_FQXC01000001.1"/>
</dbReference>
<evidence type="ECO:0000256" key="4">
    <source>
        <dbReference type="ARBA" id="ARBA00011245"/>
    </source>
</evidence>
<dbReference type="InterPro" id="IPR006176">
    <property type="entry name" value="3-OHacyl-CoA_DH_NAD-bd"/>
</dbReference>
<dbReference type="InterPro" id="IPR006108">
    <property type="entry name" value="3HC_DH_C"/>
</dbReference>
<dbReference type="InterPro" id="IPR029045">
    <property type="entry name" value="ClpP/crotonase-like_dom_sf"/>
</dbReference>
<evidence type="ECO:0000256" key="11">
    <source>
        <dbReference type="ARBA" id="ARBA00023235"/>
    </source>
</evidence>
<dbReference type="InterPro" id="IPR008927">
    <property type="entry name" value="6-PGluconate_DH-like_C_sf"/>
</dbReference>
<dbReference type="GO" id="GO:0016853">
    <property type="term" value="F:isomerase activity"/>
    <property type="evidence" value="ECO:0007669"/>
    <property type="project" value="UniProtKB-KW"/>
</dbReference>
<evidence type="ECO:0000256" key="10">
    <source>
        <dbReference type="ARBA" id="ARBA00023140"/>
    </source>
</evidence>
<dbReference type="InterPro" id="IPR001753">
    <property type="entry name" value="Enoyl-CoA_hydra/iso"/>
</dbReference>
<sequence length="658" mass="70502">MSTQADIVVESGIAHVAINAGPSARLSKTVLEQIDAALTRVEDEEAVNTVVLSGKGGAFPSGLTDPLADGDDTDNRLATLCTRIEGFGKPVIAVLRGVIVGGGAELALACHYRLAHKDARMGFPQVRLGLIPNAGATQRLPRLVGAAPSVELLIEGHLLPLATQPLVQLVDQVFEGDTFQAISAFIETAQPHTVPPRKTSNIRTGFANPQAYQSALTQTRDRLSTSHETAPRHILSALEAALVLPMDAGLAFEGAAYEDCLETPQARAMAHAFHIEQTARNTIRRSDIPKMGRVAILGGGTLAIQFAQLALEQGLKVNWAIKNDAQRRESTVQLNARLMEKVQRGRMGLGKLKQCQAALRHGPPHEMLVDVDIALRAARGQRGVAVPQGLLVAQAIPGREPRLSFRLGPAATATRLAEIILGPDGADDDLKKALGLAKDMNLLAVVQHSDGPSLFDRLTEALWRASDRLVDLGWSPYQIDDAMRAWGMATPPYELADASGLLAVSRNDRAEGCTNWAHVLVEAGRHGPGQGHGAYRYDESGRRQPDDAVIALLNKARPPEPDGQPTRIAPLLIGAMANEAARALRENAISQASDADLVSILTGLIPRWKGGVLHAASAEGLLHISREMTAIADRDTAFWTPDPLFEDLIKNGKSFDQL</sequence>
<evidence type="ECO:0000256" key="7">
    <source>
        <dbReference type="ARBA" id="ARBA00023002"/>
    </source>
</evidence>
<dbReference type="Pfam" id="PF00725">
    <property type="entry name" value="3HCDH"/>
    <property type="match status" value="1"/>
</dbReference>
<comment type="subunit">
    <text evidence="4">Monomer.</text>
</comment>
<keyword evidence="9" id="KW-0443">Lipid metabolism</keyword>
<evidence type="ECO:0000256" key="2">
    <source>
        <dbReference type="ARBA" id="ARBA00005005"/>
    </source>
</evidence>
<evidence type="ECO:0000259" key="16">
    <source>
        <dbReference type="Pfam" id="PF02737"/>
    </source>
</evidence>
<dbReference type="GO" id="GO:0070403">
    <property type="term" value="F:NAD+ binding"/>
    <property type="evidence" value="ECO:0007669"/>
    <property type="project" value="InterPro"/>
</dbReference>
<feature type="domain" description="3-hydroxyacyl-CoA dehydrogenase C-terminal" evidence="15">
    <location>
        <begin position="456"/>
        <end position="537"/>
    </location>
</feature>
<keyword evidence="18" id="KW-1185">Reference proteome</keyword>
<keyword evidence="5" id="KW-0276">Fatty acid metabolism</keyword>
<evidence type="ECO:0000256" key="13">
    <source>
        <dbReference type="ARBA" id="ARBA00023268"/>
    </source>
</evidence>
<dbReference type="InterPro" id="IPR018376">
    <property type="entry name" value="Enoyl-CoA_hyd/isom_CS"/>
</dbReference>
<dbReference type="SUPFAM" id="SSF48179">
    <property type="entry name" value="6-phosphogluconate dehydrogenase C-terminal domain-like"/>
    <property type="match status" value="2"/>
</dbReference>
<dbReference type="AlphaFoldDB" id="A0A1M5NXL7"/>
<dbReference type="SUPFAM" id="SSF52096">
    <property type="entry name" value="ClpP/crotonase"/>
    <property type="match status" value="1"/>
</dbReference>
<reference evidence="17 18" key="1">
    <citation type="submission" date="2016-11" db="EMBL/GenBank/DDBJ databases">
        <authorList>
            <person name="Jaros S."/>
            <person name="Januszkiewicz K."/>
            <person name="Wedrychowicz H."/>
        </authorList>
    </citation>
    <scope>NUCLEOTIDE SEQUENCE [LARGE SCALE GENOMIC DNA]</scope>
    <source>
        <strain evidence="17 18">DSM 29431</strain>
    </source>
</reference>
<evidence type="ECO:0000256" key="9">
    <source>
        <dbReference type="ARBA" id="ARBA00023098"/>
    </source>
</evidence>
<dbReference type="Pfam" id="PF02737">
    <property type="entry name" value="3HCDH_N"/>
    <property type="match status" value="1"/>
</dbReference>
<dbReference type="CDD" id="cd06558">
    <property type="entry name" value="crotonase-like"/>
    <property type="match status" value="1"/>
</dbReference>
<dbReference type="OrthoDB" id="9771883at2"/>
<comment type="pathway">
    <text evidence="2">Lipid metabolism; fatty acid beta-oxidation.</text>
</comment>
<dbReference type="Gene3D" id="1.10.1040.50">
    <property type="match status" value="1"/>
</dbReference>
<dbReference type="Proteomes" id="UP000184221">
    <property type="component" value="Unassembled WGS sequence"/>
</dbReference>
<dbReference type="Pfam" id="PF00378">
    <property type="entry name" value="ECH_1"/>
    <property type="match status" value="1"/>
</dbReference>
<evidence type="ECO:0000259" key="15">
    <source>
        <dbReference type="Pfam" id="PF00725"/>
    </source>
</evidence>
<keyword evidence="6" id="KW-0442">Lipid degradation</keyword>
<dbReference type="PANTHER" id="PTHR23309:SF49">
    <property type="entry name" value="PEROXISOMAL BIFUNCTIONAL ENZYME"/>
    <property type="match status" value="1"/>
</dbReference>
<keyword evidence="7" id="KW-0560">Oxidoreductase</keyword>
<dbReference type="GO" id="GO:0003857">
    <property type="term" value="F:(3S)-3-hydroxyacyl-CoA dehydrogenase (NAD+) activity"/>
    <property type="evidence" value="ECO:0007669"/>
    <property type="project" value="TreeGrafter"/>
</dbReference>
<evidence type="ECO:0000313" key="17">
    <source>
        <dbReference type="EMBL" id="SHG94237.1"/>
    </source>
</evidence>
<feature type="domain" description="3-hydroxyacyl-CoA dehydrogenase NAD binding" evidence="16">
    <location>
        <begin position="294"/>
        <end position="374"/>
    </location>
</feature>
<dbReference type="Gene3D" id="3.90.226.10">
    <property type="entry name" value="2-enoyl-CoA Hydratase, Chain A, domain 1"/>
    <property type="match status" value="1"/>
</dbReference>
<evidence type="ECO:0000256" key="6">
    <source>
        <dbReference type="ARBA" id="ARBA00022963"/>
    </source>
</evidence>
<gene>
    <name evidence="17" type="ORF">SAMN05443551_1083</name>
</gene>
<dbReference type="UniPathway" id="UPA00659"/>
<dbReference type="EMBL" id="FQXC01000001">
    <property type="protein sequence ID" value="SHG94237.1"/>
    <property type="molecule type" value="Genomic_DNA"/>
</dbReference>
<keyword evidence="8" id="KW-0520">NAD</keyword>
<evidence type="ECO:0000256" key="5">
    <source>
        <dbReference type="ARBA" id="ARBA00022832"/>
    </source>
</evidence>